<reference evidence="1" key="2">
    <citation type="journal article" date="2007" name="Science">
        <title>Draft genome sequence of the sexually transmitted pathogen Trichomonas vaginalis.</title>
        <authorList>
            <person name="Carlton J.M."/>
            <person name="Hirt R.P."/>
            <person name="Silva J.C."/>
            <person name="Delcher A.L."/>
            <person name="Schatz M."/>
            <person name="Zhao Q."/>
            <person name="Wortman J.R."/>
            <person name="Bidwell S.L."/>
            <person name="Alsmark U.C.M."/>
            <person name="Besteiro S."/>
            <person name="Sicheritz-Ponten T."/>
            <person name="Noel C.J."/>
            <person name="Dacks J.B."/>
            <person name="Foster P.G."/>
            <person name="Simillion C."/>
            <person name="Van de Peer Y."/>
            <person name="Miranda-Saavedra D."/>
            <person name="Barton G.J."/>
            <person name="Westrop G.D."/>
            <person name="Mueller S."/>
            <person name="Dessi D."/>
            <person name="Fiori P.L."/>
            <person name="Ren Q."/>
            <person name="Paulsen I."/>
            <person name="Zhang H."/>
            <person name="Bastida-Corcuera F.D."/>
            <person name="Simoes-Barbosa A."/>
            <person name="Brown M.T."/>
            <person name="Hayes R.D."/>
            <person name="Mukherjee M."/>
            <person name="Okumura C.Y."/>
            <person name="Schneider R."/>
            <person name="Smith A.J."/>
            <person name="Vanacova S."/>
            <person name="Villalvazo M."/>
            <person name="Haas B.J."/>
            <person name="Pertea M."/>
            <person name="Feldblyum T.V."/>
            <person name="Utterback T.R."/>
            <person name="Shu C.L."/>
            <person name="Osoegawa K."/>
            <person name="de Jong P.J."/>
            <person name="Hrdy I."/>
            <person name="Horvathova L."/>
            <person name="Zubacova Z."/>
            <person name="Dolezal P."/>
            <person name="Malik S.B."/>
            <person name="Logsdon J.M. Jr."/>
            <person name="Henze K."/>
            <person name="Gupta A."/>
            <person name="Wang C.C."/>
            <person name="Dunne R.L."/>
            <person name="Upcroft J.A."/>
            <person name="Upcroft P."/>
            <person name="White O."/>
            <person name="Salzberg S.L."/>
            <person name="Tang P."/>
            <person name="Chiu C.-H."/>
            <person name="Lee Y.-S."/>
            <person name="Embley T.M."/>
            <person name="Coombs G.H."/>
            <person name="Mottram J.C."/>
            <person name="Tachezy J."/>
            <person name="Fraser-Liggett C.M."/>
            <person name="Johnson P.J."/>
        </authorList>
    </citation>
    <scope>NUCLEOTIDE SEQUENCE [LARGE SCALE GENOMIC DNA]</scope>
    <source>
        <strain evidence="1">G3</strain>
    </source>
</reference>
<dbReference type="RefSeq" id="XP_001321715.1">
    <property type="nucleotide sequence ID" value="XM_001321680.1"/>
</dbReference>
<dbReference type="VEuPathDB" id="TrichDB:TVAG_102410"/>
<dbReference type="VEuPathDB" id="TrichDB:TVAGG3_0563990"/>
<dbReference type="OrthoDB" id="10408376at2759"/>
<evidence type="ECO:0000313" key="2">
    <source>
        <dbReference type="Proteomes" id="UP000001542"/>
    </source>
</evidence>
<dbReference type="AlphaFoldDB" id="A2ECU7"/>
<protein>
    <submittedName>
        <fullName evidence="1">Uncharacterized protein</fullName>
    </submittedName>
</protein>
<dbReference type="EMBL" id="DS113356">
    <property type="protein sequence ID" value="EAY09492.1"/>
    <property type="molecule type" value="Genomic_DNA"/>
</dbReference>
<dbReference type="PANTHER" id="PTHR43686">
    <property type="entry name" value="SULFURTRANSFERASE-RELATED"/>
    <property type="match status" value="1"/>
</dbReference>
<gene>
    <name evidence="1" type="ORF">TVAG_102410</name>
</gene>
<dbReference type="KEGG" id="tva:4767417"/>
<dbReference type="Gene3D" id="3.40.50.620">
    <property type="entry name" value="HUPs"/>
    <property type="match status" value="1"/>
</dbReference>
<name>A2ECU7_TRIV3</name>
<reference evidence="1" key="1">
    <citation type="submission" date="2006-10" db="EMBL/GenBank/DDBJ databases">
        <authorList>
            <person name="Amadeo P."/>
            <person name="Zhao Q."/>
            <person name="Wortman J."/>
            <person name="Fraser-Liggett C."/>
            <person name="Carlton J."/>
        </authorList>
    </citation>
    <scope>NUCLEOTIDE SEQUENCE</scope>
    <source>
        <strain evidence="1">G3</strain>
    </source>
</reference>
<proteinExistence type="predicted"/>
<dbReference type="InParanoid" id="A2ECU7"/>
<dbReference type="Proteomes" id="UP000001542">
    <property type="component" value="Unassembled WGS sequence"/>
</dbReference>
<accession>A2ECU7</accession>
<sequence>MMQKFPRIRKQFGKAVAEFHLILSQDKILVPIDADAPRLTLAAWIYLKKAKMIQKCEICAAHFYSSDNVDPETQSILDDFIKQYPMDIKYVHHDDVTDRESLHRMYVEYALEENCNKVAVPDTIELMNATMLATMCTDCVLNGPDPAQKVQLAPDAPEITIIRPFCYLKDADLLSFTQKNLMKTHKAGIDIEEENEVIVCRETIKALSTEASNTNYNIFHSQFVVQEKYLGGGDGLYHELGDFDKD</sequence>
<organism evidence="1 2">
    <name type="scientific">Trichomonas vaginalis (strain ATCC PRA-98 / G3)</name>
    <dbReference type="NCBI Taxonomy" id="412133"/>
    <lineage>
        <taxon>Eukaryota</taxon>
        <taxon>Metamonada</taxon>
        <taxon>Parabasalia</taxon>
        <taxon>Trichomonadida</taxon>
        <taxon>Trichomonadidae</taxon>
        <taxon>Trichomonas</taxon>
    </lineage>
</organism>
<evidence type="ECO:0000313" key="1">
    <source>
        <dbReference type="EMBL" id="EAY09492.1"/>
    </source>
</evidence>
<dbReference type="PANTHER" id="PTHR43686:SF1">
    <property type="entry name" value="AMINOTRAN_5 DOMAIN-CONTAINING PROTEIN"/>
    <property type="match status" value="1"/>
</dbReference>
<dbReference type="SMR" id="A2ECU7"/>
<dbReference type="InterPro" id="IPR014729">
    <property type="entry name" value="Rossmann-like_a/b/a_fold"/>
</dbReference>
<keyword evidence="2" id="KW-1185">Reference proteome</keyword>